<protein>
    <submittedName>
        <fullName evidence="2">Uncharacterized protein</fullName>
    </submittedName>
</protein>
<accession>A0AAP0MME4</accession>
<sequence length="138" mass="16054">MDGGSRFAFYQKRLKLYNHGGNFRDTQKLPRHYEDDRIALGLCKLVDEPTPLMHNSEISHPIEQHREAEKRSEDQDKEREQTTETLVEITPSSKKVSILIMDGGSRFAFYQTRSKLYLTAMAAVSERYPEQKLPRHEG</sequence>
<evidence type="ECO:0000256" key="1">
    <source>
        <dbReference type="SAM" id="MobiDB-lite"/>
    </source>
</evidence>
<name>A0AAP0MME4_9ROSI</name>
<feature type="compositionally biased region" description="Basic and acidic residues" evidence="1">
    <location>
        <begin position="60"/>
        <end position="82"/>
    </location>
</feature>
<dbReference type="AlphaFoldDB" id="A0AAP0MME4"/>
<comment type="caution">
    <text evidence="2">The sequence shown here is derived from an EMBL/GenBank/DDBJ whole genome shotgun (WGS) entry which is preliminary data.</text>
</comment>
<keyword evidence="3" id="KW-1185">Reference proteome</keyword>
<reference evidence="2 3" key="1">
    <citation type="submission" date="2024-05" db="EMBL/GenBank/DDBJ databases">
        <title>Haplotype-resolved chromosome-level genome assembly of Huyou (Citrus changshanensis).</title>
        <authorList>
            <person name="Miao C."/>
            <person name="Chen W."/>
            <person name="Wu Y."/>
            <person name="Wang L."/>
            <person name="Zhao S."/>
            <person name="Grierson D."/>
            <person name="Xu C."/>
            <person name="Chen K."/>
        </authorList>
    </citation>
    <scope>NUCLEOTIDE SEQUENCE [LARGE SCALE GENOMIC DNA]</scope>
    <source>
        <strain evidence="2">01-14</strain>
        <tissue evidence="2">Leaf</tissue>
    </source>
</reference>
<dbReference type="EMBL" id="JBCGBO010000004">
    <property type="protein sequence ID" value="KAK9210632.1"/>
    <property type="molecule type" value="Genomic_DNA"/>
</dbReference>
<proteinExistence type="predicted"/>
<dbReference type="Proteomes" id="UP001428341">
    <property type="component" value="Unassembled WGS sequence"/>
</dbReference>
<evidence type="ECO:0000313" key="3">
    <source>
        <dbReference type="Proteomes" id="UP001428341"/>
    </source>
</evidence>
<feature type="region of interest" description="Disordered" evidence="1">
    <location>
        <begin position="53"/>
        <end position="85"/>
    </location>
</feature>
<organism evidence="2 3">
    <name type="scientific">Citrus x changshan-huyou</name>
    <dbReference type="NCBI Taxonomy" id="2935761"/>
    <lineage>
        <taxon>Eukaryota</taxon>
        <taxon>Viridiplantae</taxon>
        <taxon>Streptophyta</taxon>
        <taxon>Embryophyta</taxon>
        <taxon>Tracheophyta</taxon>
        <taxon>Spermatophyta</taxon>
        <taxon>Magnoliopsida</taxon>
        <taxon>eudicotyledons</taxon>
        <taxon>Gunneridae</taxon>
        <taxon>Pentapetalae</taxon>
        <taxon>rosids</taxon>
        <taxon>malvids</taxon>
        <taxon>Sapindales</taxon>
        <taxon>Rutaceae</taxon>
        <taxon>Aurantioideae</taxon>
        <taxon>Citrus</taxon>
    </lineage>
</organism>
<gene>
    <name evidence="2" type="ORF">WN944_003003</name>
</gene>
<evidence type="ECO:0000313" key="2">
    <source>
        <dbReference type="EMBL" id="KAK9210632.1"/>
    </source>
</evidence>